<keyword evidence="8" id="KW-0482">Metalloprotease</keyword>
<dbReference type="GO" id="GO:0046872">
    <property type="term" value="F:metal ion binding"/>
    <property type="evidence" value="ECO:0007669"/>
    <property type="project" value="UniProtKB-KW"/>
</dbReference>
<gene>
    <name evidence="11" type="ORF">C0099_05385</name>
</gene>
<dbReference type="EMBL" id="CP025682">
    <property type="protein sequence ID" value="AUN94421.1"/>
    <property type="molecule type" value="Genomic_DNA"/>
</dbReference>
<evidence type="ECO:0000256" key="2">
    <source>
        <dbReference type="ARBA" id="ARBA00022670"/>
    </source>
</evidence>
<dbReference type="Gene3D" id="3.30.2010.10">
    <property type="entry name" value="Metalloproteases ('zincins'), catalytic domain"/>
    <property type="match status" value="1"/>
</dbReference>
<dbReference type="KEGG" id="atw:C0099_05385"/>
<dbReference type="AlphaFoldDB" id="A0A2I6S595"/>
<dbReference type="PANTHER" id="PTHR22726">
    <property type="entry name" value="METALLOENDOPEPTIDASE OMA1"/>
    <property type="match status" value="1"/>
</dbReference>
<evidence type="ECO:0000256" key="6">
    <source>
        <dbReference type="ARBA" id="ARBA00022801"/>
    </source>
</evidence>
<dbReference type="InterPro" id="IPR030873">
    <property type="entry name" value="Protease_BepA"/>
</dbReference>
<evidence type="ECO:0000256" key="3">
    <source>
        <dbReference type="ARBA" id="ARBA00022723"/>
    </source>
</evidence>
<keyword evidence="4 9" id="KW-0732">Signal</keyword>
<dbReference type="GO" id="GO:0004222">
    <property type="term" value="F:metalloendopeptidase activity"/>
    <property type="evidence" value="ECO:0007669"/>
    <property type="project" value="InterPro"/>
</dbReference>
<evidence type="ECO:0000256" key="1">
    <source>
        <dbReference type="ARBA" id="ARBA00001947"/>
    </source>
</evidence>
<dbReference type="InterPro" id="IPR001915">
    <property type="entry name" value="Peptidase_M48"/>
</dbReference>
<proteinExistence type="inferred from homology"/>
<dbReference type="InterPro" id="IPR051156">
    <property type="entry name" value="Mito/Outer_Membr_Metalloprot"/>
</dbReference>
<evidence type="ECO:0000259" key="10">
    <source>
        <dbReference type="Pfam" id="PF01435"/>
    </source>
</evidence>
<reference evidence="11 12" key="1">
    <citation type="submission" date="2018-01" db="EMBL/GenBank/DDBJ databases">
        <authorList>
            <person name="Fu G.-Y."/>
        </authorList>
    </citation>
    <scope>NUCLEOTIDE SEQUENCE [LARGE SCALE GENOMIC DNA]</scope>
    <source>
        <strain evidence="11 12">SY39</strain>
    </source>
</reference>
<evidence type="ECO:0000256" key="4">
    <source>
        <dbReference type="ARBA" id="ARBA00022729"/>
    </source>
</evidence>
<feature type="chain" id="PRO_5014452983" evidence="9">
    <location>
        <begin position="21"/>
        <end position="475"/>
    </location>
</feature>
<organism evidence="11 12">
    <name type="scientific">Pseudazoarcus pumilus</name>
    <dbReference type="NCBI Taxonomy" id="2067960"/>
    <lineage>
        <taxon>Bacteria</taxon>
        <taxon>Pseudomonadati</taxon>
        <taxon>Pseudomonadota</taxon>
        <taxon>Betaproteobacteria</taxon>
        <taxon>Rhodocyclales</taxon>
        <taxon>Zoogloeaceae</taxon>
        <taxon>Pseudazoarcus</taxon>
    </lineage>
</organism>
<evidence type="ECO:0000256" key="8">
    <source>
        <dbReference type="ARBA" id="ARBA00023049"/>
    </source>
</evidence>
<sequence length="475" mass="52971">MRRFSALLLAAALALTPVHAQNLPDLGDVASSDLSALEERRIGESIMRDIRWHDPSYLNDVEVEDYVARIGRRLVAVSDDADREFEFFVLKDPSINAFALPGGYIGIHTGLLLTAETESEFASVMGHEIAHVTQRHIAQLYGKQGQSLMMVLGSLLVGALAAQSNPELAEAAIVAGQAGALQSQLGYSRTFEREADRIGLQLLERAGFDPRGMPGFFTRLQRATRVYESDAPGYLRTHPLTQDRFTDMEGRVVQMRYRQVLDSPDFGFVRAKLRAGQGLAPDAVTEFESRVSTRDDEASRYGLARALFRAGQLDEAERVLDELGERSQRASWVILLRAEIALARRAPQAALDILAPALERFRDSRALRYAYIDATLAAGRADEAASHARDAIGRQRADPRLWERLARAEERLGRRTAYHRAQAEVYALRGSLPAAIHQLELARSADDGDFYELSAVDARMRELKAEDRLRSEERR</sequence>
<keyword evidence="3" id="KW-0479">Metal-binding</keyword>
<keyword evidence="2" id="KW-0645">Protease</keyword>
<dbReference type="PANTHER" id="PTHR22726:SF1">
    <property type="entry name" value="METALLOENDOPEPTIDASE OMA1, MITOCHONDRIAL"/>
    <property type="match status" value="1"/>
</dbReference>
<evidence type="ECO:0000313" key="11">
    <source>
        <dbReference type="EMBL" id="AUN94421.1"/>
    </source>
</evidence>
<feature type="signal peptide" evidence="9">
    <location>
        <begin position="1"/>
        <end position="20"/>
    </location>
</feature>
<protein>
    <submittedName>
        <fullName evidence="11">Peptidase M48</fullName>
    </submittedName>
</protein>
<evidence type="ECO:0000256" key="5">
    <source>
        <dbReference type="ARBA" id="ARBA00022764"/>
    </source>
</evidence>
<accession>A0A2I6S595</accession>
<dbReference type="Pfam" id="PF14559">
    <property type="entry name" value="TPR_19"/>
    <property type="match status" value="1"/>
</dbReference>
<dbReference type="GO" id="GO:0016020">
    <property type="term" value="C:membrane"/>
    <property type="evidence" value="ECO:0007669"/>
    <property type="project" value="InterPro"/>
</dbReference>
<dbReference type="HAMAP" id="MF_00997">
    <property type="entry name" value="Protease_BepA"/>
    <property type="match status" value="1"/>
</dbReference>
<dbReference type="Gene3D" id="1.25.40.10">
    <property type="entry name" value="Tetratricopeptide repeat domain"/>
    <property type="match status" value="1"/>
</dbReference>
<keyword evidence="7" id="KW-0862">Zinc</keyword>
<keyword evidence="6" id="KW-0378">Hydrolase</keyword>
<dbReference type="CDD" id="cd07333">
    <property type="entry name" value="M48C_bepA_like"/>
    <property type="match status" value="1"/>
</dbReference>
<feature type="domain" description="Peptidase M48" evidence="10">
    <location>
        <begin position="65"/>
        <end position="251"/>
    </location>
</feature>
<evidence type="ECO:0000256" key="9">
    <source>
        <dbReference type="SAM" id="SignalP"/>
    </source>
</evidence>
<keyword evidence="12" id="KW-1185">Reference proteome</keyword>
<dbReference type="InterPro" id="IPR011990">
    <property type="entry name" value="TPR-like_helical_dom_sf"/>
</dbReference>
<evidence type="ECO:0000313" key="12">
    <source>
        <dbReference type="Proteomes" id="UP000242205"/>
    </source>
</evidence>
<evidence type="ECO:0000256" key="7">
    <source>
        <dbReference type="ARBA" id="ARBA00022833"/>
    </source>
</evidence>
<dbReference type="GO" id="GO:0051603">
    <property type="term" value="P:proteolysis involved in protein catabolic process"/>
    <property type="evidence" value="ECO:0007669"/>
    <property type="project" value="TreeGrafter"/>
</dbReference>
<dbReference type="Proteomes" id="UP000242205">
    <property type="component" value="Chromosome"/>
</dbReference>
<comment type="cofactor">
    <cofactor evidence="1">
        <name>Zn(2+)</name>
        <dbReference type="ChEBI" id="CHEBI:29105"/>
    </cofactor>
</comment>
<dbReference type="RefSeq" id="WP_102246491.1">
    <property type="nucleotide sequence ID" value="NZ_CP025682.1"/>
</dbReference>
<name>A0A2I6S595_9RHOO</name>
<keyword evidence="5" id="KW-0574">Periplasm</keyword>
<dbReference type="SUPFAM" id="SSF48452">
    <property type="entry name" value="TPR-like"/>
    <property type="match status" value="1"/>
</dbReference>
<dbReference type="Pfam" id="PF01435">
    <property type="entry name" value="Peptidase_M48"/>
    <property type="match status" value="1"/>
</dbReference>
<dbReference type="OrthoDB" id="9810445at2"/>